<evidence type="ECO:0000313" key="3">
    <source>
        <dbReference type="Proteomes" id="UP000596742"/>
    </source>
</evidence>
<dbReference type="InterPro" id="IPR031248">
    <property type="entry name" value="RNF213"/>
</dbReference>
<comment type="caution">
    <text evidence="2">The sequence shown here is derived from an EMBL/GenBank/DDBJ whole genome shotgun (WGS) entry which is preliminary data.</text>
</comment>
<accession>A0A8B6DHX5</accession>
<dbReference type="SUPFAM" id="SSF101391">
    <property type="entry name" value="Hsp90 co-chaperone CDC37"/>
    <property type="match status" value="1"/>
</dbReference>
<sequence length="590" mass="68015">MSMYIGANVNEQAACQTIKPTIQQGDVPMFILEHIDLDLTSIQNILGKNRDEILALIHFLLAQIMNSHTLAIIGEDYPAKVCGLKDKDSRTQWEDDFAKRYIMPILQDMENILKKCNDGILQDQRLVNHLRQNLDTTKQKLSVLRLFLKEEHHLRAVRFVPSIIRLQKMLIQKYSRKLDRAEATTLTISDVRLQMRQERRLKEFNHLLEDFTKAWNCVRESLETYACPANESIVTVDKVYCRTDITEKTAYQPHTNIQGCWPLEDSLPKVHVRDISAAHLVSYHPDKDLLPMVLANCNYSFEVGQGTKVEYNFTNLERQLMDRFLFSKSIINNINEIETITYRSESTNAVVFKSLCLRVKQERLNPAVQSQICGELRLKSFPDLCESMDKLDIAISFLKSVGSDPESSLSDFMTNTLKIDNPFPSPKAHQASRCKNTMSLWITFAMERAKCLAKYDKKAFEGISENFKNALTEENINNIEDILNKLPLEQIDVLVELLFECIVLKIDVPQNMDDEDYVDMSKICLRDTLIGYLDACPYEEEELTIEDTLMMAIGQLPSDKEDPNRILTGQSIEVWNLVNKVFTSKQRQKH</sequence>
<dbReference type="AlphaFoldDB" id="A0A8B6DHX5"/>
<dbReference type="OrthoDB" id="6135597at2759"/>
<name>A0A8B6DHX5_MYTGA</name>
<proteinExistence type="predicted"/>
<dbReference type="Pfam" id="PF08564">
    <property type="entry name" value="CDC37_C"/>
    <property type="match status" value="1"/>
</dbReference>
<keyword evidence="3" id="KW-1185">Reference proteome</keyword>
<dbReference type="PANTHER" id="PTHR22605">
    <property type="entry name" value="RZ-TYPE DOMAIN-CONTAINING PROTEIN"/>
    <property type="match status" value="1"/>
</dbReference>
<dbReference type="GO" id="GO:0016887">
    <property type="term" value="F:ATP hydrolysis activity"/>
    <property type="evidence" value="ECO:0007669"/>
    <property type="project" value="InterPro"/>
</dbReference>
<reference evidence="2" key="1">
    <citation type="submission" date="2018-11" db="EMBL/GenBank/DDBJ databases">
        <authorList>
            <person name="Alioto T."/>
            <person name="Alioto T."/>
        </authorList>
    </citation>
    <scope>NUCLEOTIDE SEQUENCE</scope>
</reference>
<dbReference type="EMBL" id="UYJE01003433">
    <property type="protein sequence ID" value="VDI19307.1"/>
    <property type="molecule type" value="Genomic_DNA"/>
</dbReference>
<feature type="domain" description="Cdc37 C-terminal" evidence="1">
    <location>
        <begin position="457"/>
        <end position="515"/>
    </location>
</feature>
<dbReference type="PANTHER" id="PTHR22605:SF16">
    <property type="entry name" value="E3 UBIQUITIN-PROTEIN LIGASE RNF213"/>
    <property type="match status" value="1"/>
</dbReference>
<gene>
    <name evidence="2" type="ORF">MGAL_10B060619</name>
</gene>
<organism evidence="2 3">
    <name type="scientific">Mytilus galloprovincialis</name>
    <name type="common">Mediterranean mussel</name>
    <dbReference type="NCBI Taxonomy" id="29158"/>
    <lineage>
        <taxon>Eukaryota</taxon>
        <taxon>Metazoa</taxon>
        <taxon>Spiralia</taxon>
        <taxon>Lophotrochozoa</taxon>
        <taxon>Mollusca</taxon>
        <taxon>Bivalvia</taxon>
        <taxon>Autobranchia</taxon>
        <taxon>Pteriomorphia</taxon>
        <taxon>Mytilida</taxon>
        <taxon>Mytiloidea</taxon>
        <taxon>Mytilidae</taxon>
        <taxon>Mytilinae</taxon>
        <taxon>Mytilus</taxon>
    </lineage>
</organism>
<evidence type="ECO:0000259" key="1">
    <source>
        <dbReference type="Pfam" id="PF08564"/>
    </source>
</evidence>
<evidence type="ECO:0000313" key="2">
    <source>
        <dbReference type="EMBL" id="VDI19307.1"/>
    </source>
</evidence>
<protein>
    <recommendedName>
        <fullName evidence="1">Cdc37 C-terminal domain-containing protein</fullName>
    </recommendedName>
</protein>
<dbReference type="InterPro" id="IPR013873">
    <property type="entry name" value="Cdc37_C"/>
</dbReference>
<dbReference type="Proteomes" id="UP000596742">
    <property type="component" value="Unassembled WGS sequence"/>
</dbReference>
<dbReference type="GO" id="GO:0004842">
    <property type="term" value="F:ubiquitin-protein transferase activity"/>
    <property type="evidence" value="ECO:0007669"/>
    <property type="project" value="InterPro"/>
</dbReference>